<feature type="domain" description="Immunoglobulin V-set" evidence="3">
    <location>
        <begin position="91"/>
        <end position="176"/>
    </location>
</feature>
<evidence type="ECO:0000259" key="3">
    <source>
        <dbReference type="Pfam" id="PF07686"/>
    </source>
</evidence>
<dbReference type="InterPro" id="IPR036179">
    <property type="entry name" value="Ig-like_dom_sf"/>
</dbReference>
<evidence type="ECO:0000313" key="5">
    <source>
        <dbReference type="Proteomes" id="UP001266305"/>
    </source>
</evidence>
<dbReference type="PANTHER" id="PTHR23267">
    <property type="entry name" value="IMMUNOGLOBULIN LIGHT CHAIN"/>
    <property type="match status" value="1"/>
</dbReference>
<dbReference type="InterPro" id="IPR013783">
    <property type="entry name" value="Ig-like_fold"/>
</dbReference>
<feature type="region of interest" description="Disordered" evidence="2">
    <location>
        <begin position="1"/>
        <end position="23"/>
    </location>
</feature>
<dbReference type="InterPro" id="IPR050150">
    <property type="entry name" value="IgV_Light_Chain"/>
</dbReference>
<sequence length="186" mass="19889">MWQEGVTTLAGTSRPSPFDHSEIGGANLGKGTNTCSSVSQSCVVMGLCEVSAAASLKVSPRGELSDCQNYQTIRIIVSSLSDELSDYQNYQEPSFLVSPGRLVTLTCGLSSGSVSTSHYPSWYQETSGQAPQMLIYSTNIRPSEVPDCFSGFILGNKAALTITGAQADDESDYYYMLYMGSGISNL</sequence>
<dbReference type="Proteomes" id="UP001266305">
    <property type="component" value="Unassembled WGS sequence"/>
</dbReference>
<dbReference type="EMBL" id="JASSZA010000001">
    <property type="protein sequence ID" value="KAK2121651.1"/>
    <property type="molecule type" value="Genomic_DNA"/>
</dbReference>
<keyword evidence="5" id="KW-1185">Reference proteome</keyword>
<accession>A0ABQ9WJ21</accession>
<comment type="caution">
    <text evidence="4">The sequence shown here is derived from an EMBL/GenBank/DDBJ whole genome shotgun (WGS) entry which is preliminary data.</text>
</comment>
<reference evidence="4 5" key="1">
    <citation type="submission" date="2023-05" db="EMBL/GenBank/DDBJ databases">
        <title>B98-5 Cell Line De Novo Hybrid Assembly: An Optical Mapping Approach.</title>
        <authorList>
            <person name="Kananen K."/>
            <person name="Auerbach J.A."/>
            <person name="Kautto E."/>
            <person name="Blachly J.S."/>
        </authorList>
    </citation>
    <scope>NUCLEOTIDE SEQUENCE [LARGE SCALE GENOMIC DNA]</scope>
    <source>
        <strain evidence="4">B95-8</strain>
        <tissue evidence="4">Cell line</tissue>
    </source>
</reference>
<organism evidence="4 5">
    <name type="scientific">Saguinus oedipus</name>
    <name type="common">Cotton-top tamarin</name>
    <name type="synonym">Oedipomidas oedipus</name>
    <dbReference type="NCBI Taxonomy" id="9490"/>
    <lineage>
        <taxon>Eukaryota</taxon>
        <taxon>Metazoa</taxon>
        <taxon>Chordata</taxon>
        <taxon>Craniata</taxon>
        <taxon>Vertebrata</taxon>
        <taxon>Euteleostomi</taxon>
        <taxon>Mammalia</taxon>
        <taxon>Eutheria</taxon>
        <taxon>Euarchontoglires</taxon>
        <taxon>Primates</taxon>
        <taxon>Haplorrhini</taxon>
        <taxon>Platyrrhini</taxon>
        <taxon>Cebidae</taxon>
        <taxon>Callitrichinae</taxon>
        <taxon>Saguinus</taxon>
    </lineage>
</organism>
<dbReference type="InterPro" id="IPR013106">
    <property type="entry name" value="Ig_V-set"/>
</dbReference>
<name>A0ABQ9WJ21_SAGOE</name>
<gene>
    <name evidence="4" type="ORF">P7K49_003037</name>
</gene>
<proteinExistence type="predicted"/>
<protein>
    <recommendedName>
        <fullName evidence="3">Immunoglobulin V-set domain-containing protein</fullName>
    </recommendedName>
</protein>
<keyword evidence="1" id="KW-0393">Immunoglobulin domain</keyword>
<feature type="compositionally biased region" description="Polar residues" evidence="2">
    <location>
        <begin position="1"/>
        <end position="15"/>
    </location>
</feature>
<dbReference type="Gene3D" id="2.60.40.10">
    <property type="entry name" value="Immunoglobulins"/>
    <property type="match status" value="1"/>
</dbReference>
<dbReference type="Pfam" id="PF07686">
    <property type="entry name" value="V-set"/>
    <property type="match status" value="1"/>
</dbReference>
<evidence type="ECO:0000313" key="4">
    <source>
        <dbReference type="EMBL" id="KAK2121651.1"/>
    </source>
</evidence>
<dbReference type="SUPFAM" id="SSF48726">
    <property type="entry name" value="Immunoglobulin"/>
    <property type="match status" value="1"/>
</dbReference>
<evidence type="ECO:0000256" key="1">
    <source>
        <dbReference type="ARBA" id="ARBA00023319"/>
    </source>
</evidence>
<evidence type="ECO:0000256" key="2">
    <source>
        <dbReference type="SAM" id="MobiDB-lite"/>
    </source>
</evidence>